<evidence type="ECO:0000313" key="5">
    <source>
        <dbReference type="WBParaSite" id="EEL_0000005601-mRNA-1"/>
    </source>
</evidence>
<dbReference type="PANTHER" id="PTHR37433:SF5">
    <property type="entry name" value="DUF753 DOMAIN-CONTAINING PROTEIN-RELATED"/>
    <property type="match status" value="1"/>
</dbReference>
<keyword evidence="3" id="KW-0732">Signal</keyword>
<dbReference type="AlphaFoldDB" id="A0A158Q6P4"/>
<protein>
    <submittedName>
        <fullName evidence="5">DUF4789 domain-containing protein</fullName>
    </submittedName>
</protein>
<evidence type="ECO:0000256" key="3">
    <source>
        <dbReference type="SAM" id="SignalP"/>
    </source>
</evidence>
<dbReference type="PANTHER" id="PTHR37433">
    <property type="entry name" value="PROTEIN CBG25136-RELATED"/>
    <property type="match status" value="1"/>
</dbReference>
<evidence type="ECO:0000256" key="2">
    <source>
        <dbReference type="SAM" id="Phobius"/>
    </source>
</evidence>
<feature type="transmembrane region" description="Helical" evidence="2">
    <location>
        <begin position="506"/>
        <end position="526"/>
    </location>
</feature>
<evidence type="ECO:0000256" key="1">
    <source>
        <dbReference type="SAM" id="MobiDB-lite"/>
    </source>
</evidence>
<feature type="compositionally biased region" description="Basic and acidic residues" evidence="1">
    <location>
        <begin position="415"/>
        <end position="429"/>
    </location>
</feature>
<feature type="region of interest" description="Disordered" evidence="1">
    <location>
        <begin position="353"/>
        <end position="486"/>
    </location>
</feature>
<keyword evidence="2" id="KW-1133">Transmembrane helix</keyword>
<accession>A0A158Q6P4</accession>
<feature type="compositionally biased region" description="Acidic residues" evidence="1">
    <location>
        <begin position="386"/>
        <end position="404"/>
    </location>
</feature>
<dbReference type="WBParaSite" id="EEL_0000005601-mRNA-1">
    <property type="protein sequence ID" value="EEL_0000005601-mRNA-1"/>
    <property type="gene ID" value="EEL_0000005601"/>
</dbReference>
<keyword evidence="4" id="KW-1185">Reference proteome</keyword>
<feature type="chain" id="PRO_5007630817" evidence="3">
    <location>
        <begin position="41"/>
        <end position="545"/>
    </location>
</feature>
<proteinExistence type="predicted"/>
<reference evidence="5" key="1">
    <citation type="submission" date="2016-04" db="UniProtKB">
        <authorList>
            <consortium name="WormBaseParasite"/>
        </authorList>
    </citation>
    <scope>IDENTIFICATION</scope>
</reference>
<feature type="signal peptide" evidence="3">
    <location>
        <begin position="1"/>
        <end position="40"/>
    </location>
</feature>
<sequence>MQHLFIPFPSTARELTNSHQTLLLWMKVLLTVCFLPFCNTVKCLDCVGKDCMGTFCEGDYCMLGTYAPRWGTVEWGEPRTVKGCVSGRMMEKNIRSHCETADRDDEILYPEKIIFGNTLKDREAFKGLKEYELLPKTLQEPFTCFCDRDYCNNDKAIRRLEIETVSLITCVCKGAHCESKTCTGEMCSYVVNHRTKKSEQGCVNASVPLIERRSAGSCMIPPITGAMHHTVSKDPHELLATESCVCMTDYCNSEKPEITQPEKMKCQTFVTLEAMGTKVSSRNTTCTGEFCFKASIKSKLGHMTEYKTMGCASFLDGAELAEEMQPTGCARFESEKVEVESCFQTNDRRAIGRARANQENVLPRGKSSKESKYRKTIKKPPKMEVDYDDDREEEERDEEKEEEEKESRKKQKGTGQDRKEGRGKEGRKEEEDENESEEYEEEEISGKKDKGKSKGSAGNEEDEEEDEEEEEEGEREDGEQNEKKTTTTIFIFEKPTEPPIPDDSNITLITVFVLLMVLIVMSGAIWKFQLHKRLFRANYDTVAGG</sequence>
<keyword evidence="2" id="KW-0472">Membrane</keyword>
<name>A0A158Q6P4_9BILA</name>
<organism evidence="4 5">
    <name type="scientific">Elaeophora elaphi</name>
    <dbReference type="NCBI Taxonomy" id="1147741"/>
    <lineage>
        <taxon>Eukaryota</taxon>
        <taxon>Metazoa</taxon>
        <taxon>Ecdysozoa</taxon>
        <taxon>Nematoda</taxon>
        <taxon>Chromadorea</taxon>
        <taxon>Rhabditida</taxon>
        <taxon>Spirurina</taxon>
        <taxon>Spiruromorpha</taxon>
        <taxon>Filarioidea</taxon>
        <taxon>Onchocercidae</taxon>
        <taxon>Elaeophora</taxon>
    </lineage>
</organism>
<evidence type="ECO:0000313" key="4">
    <source>
        <dbReference type="Proteomes" id="UP000050640"/>
    </source>
</evidence>
<feature type="compositionally biased region" description="Acidic residues" evidence="1">
    <location>
        <begin position="459"/>
        <end position="477"/>
    </location>
</feature>
<keyword evidence="2" id="KW-0812">Transmembrane</keyword>
<dbReference type="Proteomes" id="UP000050640">
    <property type="component" value="Unplaced"/>
</dbReference>
<feature type="compositionally biased region" description="Acidic residues" evidence="1">
    <location>
        <begin position="430"/>
        <end position="443"/>
    </location>
</feature>